<evidence type="ECO:0000313" key="9">
    <source>
        <dbReference type="Proteomes" id="UP000594195"/>
    </source>
</evidence>
<evidence type="ECO:0000256" key="1">
    <source>
        <dbReference type="ARBA" id="ARBA00004651"/>
    </source>
</evidence>
<feature type="transmembrane region" description="Helical" evidence="7">
    <location>
        <begin position="51"/>
        <end position="69"/>
    </location>
</feature>
<evidence type="ECO:0000256" key="2">
    <source>
        <dbReference type="ARBA" id="ARBA00009784"/>
    </source>
</evidence>
<dbReference type="Pfam" id="PF01914">
    <property type="entry name" value="MarC"/>
    <property type="match status" value="1"/>
</dbReference>
<evidence type="ECO:0000256" key="7">
    <source>
        <dbReference type="RuleBase" id="RU362048"/>
    </source>
</evidence>
<feature type="transmembrane region" description="Helical" evidence="7">
    <location>
        <begin position="198"/>
        <end position="220"/>
    </location>
</feature>
<proteinExistence type="inferred from homology"/>
<dbReference type="PANTHER" id="PTHR33508:SF1">
    <property type="entry name" value="UPF0056 MEMBRANE PROTEIN YHCE"/>
    <property type="match status" value="1"/>
</dbReference>
<evidence type="ECO:0000256" key="5">
    <source>
        <dbReference type="ARBA" id="ARBA00022989"/>
    </source>
</evidence>
<dbReference type="PANTHER" id="PTHR33508">
    <property type="entry name" value="UPF0056 MEMBRANE PROTEIN YHCE"/>
    <property type="match status" value="1"/>
</dbReference>
<feature type="transmembrane region" description="Helical" evidence="7">
    <location>
        <begin position="75"/>
        <end position="93"/>
    </location>
</feature>
<dbReference type="EMBL" id="CP040442">
    <property type="protein sequence ID" value="QOW10382.1"/>
    <property type="molecule type" value="Genomic_DNA"/>
</dbReference>
<evidence type="ECO:0000256" key="4">
    <source>
        <dbReference type="ARBA" id="ARBA00022692"/>
    </source>
</evidence>
<evidence type="ECO:0000313" key="8">
    <source>
        <dbReference type="EMBL" id="QOW10382.1"/>
    </source>
</evidence>
<feature type="transmembrane region" description="Helical" evidence="7">
    <location>
        <begin position="12"/>
        <end position="39"/>
    </location>
</feature>
<keyword evidence="6 7" id="KW-0472">Membrane</keyword>
<dbReference type="RefSeq" id="WP_193810548.1">
    <property type="nucleotide sequence ID" value="NZ_CP040442.1"/>
</dbReference>
<reference evidence="8 9" key="1">
    <citation type="submission" date="2019-05" db="EMBL/GenBank/DDBJ databases">
        <title>Chryseobacterium sp. isolated from King George Island, maritime Antarctica.</title>
        <authorList>
            <person name="Peng X."/>
        </authorList>
    </citation>
    <scope>NUCLEOTIDE SEQUENCE [LARGE SCALE GENOMIC DNA]</scope>
    <source>
        <strain evidence="8 9">7-3A</strain>
    </source>
</reference>
<evidence type="ECO:0000256" key="3">
    <source>
        <dbReference type="ARBA" id="ARBA00022475"/>
    </source>
</evidence>
<dbReference type="KEGG" id="kfa:Q73A0000_08385"/>
<feature type="transmembrane region" description="Helical" evidence="7">
    <location>
        <begin position="122"/>
        <end position="143"/>
    </location>
</feature>
<comment type="similarity">
    <text evidence="2 7">Belongs to the UPF0056 (MarC) family.</text>
</comment>
<dbReference type="Proteomes" id="UP000594195">
    <property type="component" value="Chromosome"/>
</dbReference>
<dbReference type="AlphaFoldDB" id="A0A7M2YAD4"/>
<protein>
    <recommendedName>
        <fullName evidence="7">UPF0056 membrane protein</fullName>
    </recommendedName>
</protein>
<accession>A0A7M2YAD4</accession>
<dbReference type="InterPro" id="IPR002771">
    <property type="entry name" value="Multi_antbiot-R_MarC"/>
</dbReference>
<keyword evidence="4 7" id="KW-0812">Transmembrane</keyword>
<organism evidence="8 9">
    <name type="scientific">Kaistella flava</name>
    <name type="common">ex Peng et al. 2021</name>
    <dbReference type="NCBI Taxonomy" id="2038776"/>
    <lineage>
        <taxon>Bacteria</taxon>
        <taxon>Pseudomonadati</taxon>
        <taxon>Bacteroidota</taxon>
        <taxon>Flavobacteriia</taxon>
        <taxon>Flavobacteriales</taxon>
        <taxon>Weeksellaceae</taxon>
        <taxon>Chryseobacterium group</taxon>
        <taxon>Kaistella</taxon>
    </lineage>
</organism>
<gene>
    <name evidence="8" type="ORF">Q73A0000_08385</name>
</gene>
<keyword evidence="5 7" id="KW-1133">Transmembrane helix</keyword>
<dbReference type="GO" id="GO:0005886">
    <property type="term" value="C:plasma membrane"/>
    <property type="evidence" value="ECO:0007669"/>
    <property type="project" value="UniProtKB-SubCell"/>
</dbReference>
<name>A0A7M2YAD4_9FLAO</name>
<feature type="transmembrane region" description="Helical" evidence="7">
    <location>
        <begin position="155"/>
        <end position="178"/>
    </location>
</feature>
<evidence type="ECO:0000256" key="6">
    <source>
        <dbReference type="ARBA" id="ARBA00023136"/>
    </source>
</evidence>
<sequence length="230" mass="25556">MTFEFNSFIHLIFIGFIALFPVINPLGSAFIVSPYFSGLDRQERLNAIKRISLYAFLICLVTLIIGHWILELFGITVPIIQLAGGIMICKTGWEFLSPPKQENTEEIQTGNKNLSHQLENKLFFPITFPITTGAGTIAVLFTLSAHGSSKTISQYLINTSAIMIAVLALCILVFICYINANRLIKYLGSQREKIINSIMAFLIFCVGLQIAVEGITQLALQIMKVLHQAS</sequence>
<comment type="subcellular location">
    <subcellularLocation>
        <location evidence="1 7">Cell membrane</location>
        <topology evidence="1 7">Multi-pass membrane protein</topology>
    </subcellularLocation>
</comment>
<dbReference type="NCBIfam" id="TIGR00427">
    <property type="entry name" value="NAAT family transporter"/>
    <property type="match status" value="1"/>
</dbReference>
<keyword evidence="3" id="KW-1003">Cell membrane</keyword>
<keyword evidence="9" id="KW-1185">Reference proteome</keyword>